<keyword evidence="4" id="KW-1185">Reference proteome</keyword>
<dbReference type="Proteomes" id="UP001310022">
    <property type="component" value="Unassembled WGS sequence"/>
</dbReference>
<feature type="domain" description="DUF1648" evidence="2">
    <location>
        <begin position="10"/>
        <end position="53"/>
    </location>
</feature>
<keyword evidence="1" id="KW-0472">Membrane</keyword>
<dbReference type="EMBL" id="BQKE01000002">
    <property type="protein sequence ID" value="GJM63131.1"/>
    <property type="molecule type" value="Genomic_DNA"/>
</dbReference>
<dbReference type="Pfam" id="PF07853">
    <property type="entry name" value="DUF1648"/>
    <property type="match status" value="1"/>
</dbReference>
<evidence type="ECO:0000313" key="4">
    <source>
        <dbReference type="Proteomes" id="UP001310022"/>
    </source>
</evidence>
<comment type="caution">
    <text evidence="3">The sequence shown here is derived from an EMBL/GenBank/DDBJ whole genome shotgun (WGS) entry which is preliminary data.</text>
</comment>
<sequence>MEVLSLLALGVLIALPIHYFEHLPNEIPSHFNLFGQPDQYASKNLIWVLPTIGLVIYLSLNILNRHPHIFNYPTIVTPQNAARLYTIATKMLRTLNCLTSILLSYIMYSKIQIGLGLQQNMNPFLLLVILSFFCLSTFYYLFAFMRYDP</sequence>
<organism evidence="3 4">
    <name type="scientific">Persicobacter diffluens</name>
    <dbReference type="NCBI Taxonomy" id="981"/>
    <lineage>
        <taxon>Bacteria</taxon>
        <taxon>Pseudomonadati</taxon>
        <taxon>Bacteroidota</taxon>
        <taxon>Cytophagia</taxon>
        <taxon>Cytophagales</taxon>
        <taxon>Persicobacteraceae</taxon>
        <taxon>Persicobacter</taxon>
    </lineage>
</organism>
<keyword evidence="1" id="KW-1133">Transmembrane helix</keyword>
<feature type="transmembrane region" description="Helical" evidence="1">
    <location>
        <begin position="44"/>
        <end position="63"/>
    </location>
</feature>
<dbReference type="AlphaFoldDB" id="A0AAN5AN94"/>
<accession>A0AAN5AN94</accession>
<reference evidence="3 4" key="1">
    <citation type="submission" date="2021-12" db="EMBL/GenBank/DDBJ databases">
        <title>Genome sequencing of bacteria with rrn-lacking chromosome and rrn-plasmid.</title>
        <authorList>
            <person name="Anda M."/>
            <person name="Iwasaki W."/>
        </authorList>
    </citation>
    <scope>NUCLEOTIDE SEQUENCE [LARGE SCALE GENOMIC DNA]</scope>
    <source>
        <strain evidence="3 4">NBRC 15940</strain>
    </source>
</reference>
<dbReference type="InterPro" id="IPR012867">
    <property type="entry name" value="DUF1648"/>
</dbReference>
<evidence type="ECO:0000256" key="1">
    <source>
        <dbReference type="SAM" id="Phobius"/>
    </source>
</evidence>
<proteinExistence type="predicted"/>
<feature type="transmembrane region" description="Helical" evidence="1">
    <location>
        <begin position="92"/>
        <end position="111"/>
    </location>
</feature>
<protein>
    <recommendedName>
        <fullName evidence="2">DUF1648 domain-containing protein</fullName>
    </recommendedName>
</protein>
<feature type="transmembrane region" description="Helical" evidence="1">
    <location>
        <begin position="123"/>
        <end position="142"/>
    </location>
</feature>
<evidence type="ECO:0000259" key="2">
    <source>
        <dbReference type="Pfam" id="PF07853"/>
    </source>
</evidence>
<keyword evidence="1" id="KW-0812">Transmembrane</keyword>
<gene>
    <name evidence="3" type="ORF">PEDI_36830</name>
</gene>
<name>A0AAN5AN94_9BACT</name>
<evidence type="ECO:0000313" key="3">
    <source>
        <dbReference type="EMBL" id="GJM63131.1"/>
    </source>
</evidence>